<dbReference type="InterPro" id="IPR039448">
    <property type="entry name" value="Beta_helix"/>
</dbReference>
<dbReference type="InterPro" id="IPR006626">
    <property type="entry name" value="PbH1"/>
</dbReference>
<keyword evidence="1" id="KW-0732">Signal</keyword>
<accession>A0A1M6UED9</accession>
<organism evidence="3 4">
    <name type="scientific">Anaerocolumna jejuensis DSM 15929</name>
    <dbReference type="NCBI Taxonomy" id="1121322"/>
    <lineage>
        <taxon>Bacteria</taxon>
        <taxon>Bacillati</taxon>
        <taxon>Bacillota</taxon>
        <taxon>Clostridia</taxon>
        <taxon>Lachnospirales</taxon>
        <taxon>Lachnospiraceae</taxon>
        <taxon>Anaerocolumna</taxon>
    </lineage>
</organism>
<evidence type="ECO:0000313" key="4">
    <source>
        <dbReference type="Proteomes" id="UP000184386"/>
    </source>
</evidence>
<dbReference type="AlphaFoldDB" id="A0A1M6UED9"/>
<dbReference type="OrthoDB" id="9808066at2"/>
<dbReference type="InterPro" id="IPR011050">
    <property type="entry name" value="Pectin_lyase_fold/virulence"/>
</dbReference>
<reference evidence="3 4" key="1">
    <citation type="submission" date="2016-11" db="EMBL/GenBank/DDBJ databases">
        <authorList>
            <person name="Jaros S."/>
            <person name="Januszkiewicz K."/>
            <person name="Wedrychowicz H."/>
        </authorList>
    </citation>
    <scope>NUCLEOTIDE SEQUENCE [LARGE SCALE GENOMIC DNA]</scope>
    <source>
        <strain evidence="3 4">DSM 15929</strain>
    </source>
</reference>
<feature type="chain" id="PRO_5012341835" description="Right handed beta helix domain-containing protein" evidence="1">
    <location>
        <begin position="27"/>
        <end position="909"/>
    </location>
</feature>
<evidence type="ECO:0000259" key="2">
    <source>
        <dbReference type="Pfam" id="PF13229"/>
    </source>
</evidence>
<dbReference type="EMBL" id="FRAC01000015">
    <property type="protein sequence ID" value="SHK67574.1"/>
    <property type="molecule type" value="Genomic_DNA"/>
</dbReference>
<dbReference type="Proteomes" id="UP000184386">
    <property type="component" value="Unassembled WGS sequence"/>
</dbReference>
<protein>
    <recommendedName>
        <fullName evidence="2">Right handed beta helix domain-containing protein</fullName>
    </recommendedName>
</protein>
<sequence length="909" mass="101913">MKRVKKILCILLTALFVVSMSLTSYASTNTAQLSTSTSTAFAAFYVDNKGNDANDGSKKTPFQTIQKAKEAVRTLIAKGKLPKGGARVYLREGTYYVYNSLEFGPEDSGYEDGKITYTAYPGENVRLSGGKPIEQSWFQPVNDEEKARIIDQDAAGKVMVADLRAHGITEYGVLNTRGYHYFNKGQYMASELIVNGENQTLARYPNTGTIPVNNKNLLPEELAFKYDNDRPNYWAKAKDVWICGTLSINYENNYYPIDSIDTAEKKIKLKEGKIKTYYTNGWYFAENLLEEMDQAGEYYIDREAGKLYYLPPKDFNAKRYTMELSTIGKPIFYFNGAKNIAVTNMTIEGGRGYAALGTTKDYKMMTYGEFLIKNNVTNPITFDPASKHFLRLAAPSNYPEAQVFPGHIWDGFLDDGQGVEGIEFRDCQIRNFGQGGLIFRGTKIKIENNEIKNIGGTGVFMSGGDYETLTSSENTIISNSIHRIGYQHRAYNPAIALQGVGCRVAYNDVYDGPHCILNFGGNDHIFEYNKIHDAVKECLDMDAIYTRNEISPQQRGTIFRNNYIYNLGIYPVGEYTKQFNVCGIRTDNNGHALQLYNNIFANIGSDKANNVVAVRAQGTRNMVKGNLFLDCSATYWGFDNYKPAMTWNTADAETSRRLELVKTYAAKPVYAAKYPELLTFDQEFYAAVATNVFDENLTVNLKFPLSLTNGTTLSSGARGAKELMLGSNNIAMTTDPGFIGYGSGNYELKAGLELFSQMPFFKNLSMGDFGPRGLPAKALTDNLRDYVYNLDIKEGLKNPLISNLNNAMERLEKGQYKLALLDMKLFMAKARLMEPKIISREQFNYIIAESLDICKAIWSEAESKAAGGEEISKAEKILESLDNLIKTKDKSDNYNDLIDKVSDLIDMLQ</sequence>
<gene>
    <name evidence="3" type="ORF">SAMN02745136_03051</name>
</gene>
<dbReference type="RefSeq" id="WP_073277436.1">
    <property type="nucleotide sequence ID" value="NZ_FRAC01000015.1"/>
</dbReference>
<dbReference type="InterPro" id="IPR012334">
    <property type="entry name" value="Pectin_lyas_fold"/>
</dbReference>
<dbReference type="PANTHER" id="PTHR36453">
    <property type="entry name" value="SECRETED PROTEIN-RELATED"/>
    <property type="match status" value="1"/>
</dbReference>
<keyword evidence="4" id="KW-1185">Reference proteome</keyword>
<dbReference type="SUPFAM" id="SSF51126">
    <property type="entry name" value="Pectin lyase-like"/>
    <property type="match status" value="2"/>
</dbReference>
<dbReference type="Gene3D" id="2.160.20.10">
    <property type="entry name" value="Single-stranded right-handed beta-helix, Pectin lyase-like"/>
    <property type="match status" value="2"/>
</dbReference>
<dbReference type="Pfam" id="PF13229">
    <property type="entry name" value="Beta_helix"/>
    <property type="match status" value="1"/>
</dbReference>
<proteinExistence type="predicted"/>
<feature type="signal peptide" evidence="1">
    <location>
        <begin position="1"/>
        <end position="26"/>
    </location>
</feature>
<evidence type="ECO:0000313" key="3">
    <source>
        <dbReference type="EMBL" id="SHK67574.1"/>
    </source>
</evidence>
<feature type="domain" description="Right handed beta helix" evidence="2">
    <location>
        <begin position="419"/>
        <end position="628"/>
    </location>
</feature>
<evidence type="ECO:0000256" key="1">
    <source>
        <dbReference type="SAM" id="SignalP"/>
    </source>
</evidence>
<dbReference type="STRING" id="1121322.SAMN02745136_03051"/>
<dbReference type="SMART" id="SM00710">
    <property type="entry name" value="PbH1"/>
    <property type="match status" value="6"/>
</dbReference>
<dbReference type="PANTHER" id="PTHR36453:SF1">
    <property type="entry name" value="RIGHT HANDED BETA HELIX DOMAIN-CONTAINING PROTEIN"/>
    <property type="match status" value="1"/>
</dbReference>
<name>A0A1M6UED9_9FIRM</name>